<keyword evidence="3" id="KW-1185">Reference proteome</keyword>
<name>A0A804J0Q3_MUSAM</name>
<dbReference type="EMBL" id="HG996470">
    <property type="protein sequence ID" value="CAG1837458.1"/>
    <property type="molecule type" value="Genomic_DNA"/>
</dbReference>
<dbReference type="AlphaFoldDB" id="A0A804J0Q3"/>
<proteinExistence type="predicted"/>
<dbReference type="Proteomes" id="UP000012960">
    <property type="component" value="Unplaced"/>
</dbReference>
<reference evidence="2" key="2">
    <citation type="submission" date="2021-05" db="UniProtKB">
        <authorList>
            <consortium name="EnsemblPlants"/>
        </authorList>
    </citation>
    <scope>IDENTIFICATION</scope>
    <source>
        <strain evidence="2">subsp. malaccensis</strain>
    </source>
</reference>
<dbReference type="InParanoid" id="A0A804J0Q3"/>
<dbReference type="Gramene" id="Ma05_t04080.1">
    <property type="protein sequence ID" value="Ma05_p04080.1"/>
    <property type="gene ID" value="Ma05_g04080"/>
</dbReference>
<gene>
    <name evidence="1" type="ORF">GSMUA_256350.1</name>
</gene>
<evidence type="ECO:0000313" key="3">
    <source>
        <dbReference type="Proteomes" id="UP000012960"/>
    </source>
</evidence>
<organism evidence="2 3">
    <name type="scientific">Musa acuminata subsp. malaccensis</name>
    <name type="common">Wild banana</name>
    <name type="synonym">Musa malaccensis</name>
    <dbReference type="NCBI Taxonomy" id="214687"/>
    <lineage>
        <taxon>Eukaryota</taxon>
        <taxon>Viridiplantae</taxon>
        <taxon>Streptophyta</taxon>
        <taxon>Embryophyta</taxon>
        <taxon>Tracheophyta</taxon>
        <taxon>Spermatophyta</taxon>
        <taxon>Magnoliopsida</taxon>
        <taxon>Liliopsida</taxon>
        <taxon>Zingiberales</taxon>
        <taxon>Musaceae</taxon>
        <taxon>Musa</taxon>
    </lineage>
</organism>
<sequence>MICGMIQHHDSFIYACDVHVDDTYMQYGYHNINN</sequence>
<evidence type="ECO:0000313" key="2">
    <source>
        <dbReference type="EnsemblPlants" id="Ma05_p04080.1"/>
    </source>
</evidence>
<evidence type="ECO:0000313" key="1">
    <source>
        <dbReference type="EMBL" id="CAG1837458.1"/>
    </source>
</evidence>
<reference evidence="1" key="1">
    <citation type="submission" date="2021-03" db="EMBL/GenBank/DDBJ databases">
        <authorList>
            <consortium name="Genoscope - CEA"/>
            <person name="William W."/>
        </authorList>
    </citation>
    <scope>NUCLEOTIDE SEQUENCE</scope>
    <source>
        <strain evidence="1">Doubled-haploid Pahang</strain>
    </source>
</reference>
<dbReference type="EnsemblPlants" id="Ma05_t04080.1">
    <property type="protein sequence ID" value="Ma05_p04080.1"/>
    <property type="gene ID" value="Ma05_g04080"/>
</dbReference>
<protein>
    <submittedName>
        <fullName evidence="1">(wild Malaysian banana) hypothetical protein</fullName>
    </submittedName>
</protein>
<accession>A0A804J0Q3</accession>